<dbReference type="Proteomes" id="UP000637383">
    <property type="component" value="Unassembled WGS sequence"/>
</dbReference>
<comment type="caution">
    <text evidence="3">The sequence shown here is derived from an EMBL/GenBank/DDBJ whole genome shotgun (WGS) entry which is preliminary data.</text>
</comment>
<evidence type="ECO:0000313" key="4">
    <source>
        <dbReference type="Proteomes" id="UP000637383"/>
    </source>
</evidence>
<dbReference type="InterPro" id="IPR007712">
    <property type="entry name" value="RelE/ParE_toxin"/>
</dbReference>
<dbReference type="PANTHER" id="PTHR33755">
    <property type="entry name" value="TOXIN PARE1-RELATED"/>
    <property type="match status" value="1"/>
</dbReference>
<gene>
    <name evidence="3" type="ORF">H6H03_04580</name>
</gene>
<dbReference type="PANTHER" id="PTHR33755:SF8">
    <property type="entry name" value="TOXIN PARE2"/>
    <property type="match status" value="1"/>
</dbReference>
<accession>A0ABR8K190</accession>
<keyword evidence="2" id="KW-1277">Toxin-antitoxin system</keyword>
<dbReference type="InterPro" id="IPR035093">
    <property type="entry name" value="RelE/ParE_toxin_dom_sf"/>
</dbReference>
<reference evidence="3 4" key="1">
    <citation type="journal article" date="2020" name="ISME J.">
        <title>Comparative genomics reveals insights into cyanobacterial evolution and habitat adaptation.</title>
        <authorList>
            <person name="Chen M.Y."/>
            <person name="Teng W.K."/>
            <person name="Zhao L."/>
            <person name="Hu C.X."/>
            <person name="Zhou Y.K."/>
            <person name="Han B.P."/>
            <person name="Song L.R."/>
            <person name="Shu W.S."/>
        </authorList>
    </citation>
    <scope>NUCLEOTIDE SEQUENCE [LARGE SCALE GENOMIC DNA]</scope>
    <source>
        <strain evidence="3 4">FACHB-159</strain>
    </source>
</reference>
<evidence type="ECO:0000256" key="1">
    <source>
        <dbReference type="ARBA" id="ARBA00006226"/>
    </source>
</evidence>
<dbReference type="EMBL" id="JACJTU010000003">
    <property type="protein sequence ID" value="MBD2733190.1"/>
    <property type="molecule type" value="Genomic_DNA"/>
</dbReference>
<dbReference type="InterPro" id="IPR051803">
    <property type="entry name" value="TA_system_RelE-like_toxin"/>
</dbReference>
<dbReference type="Gene3D" id="3.30.2310.20">
    <property type="entry name" value="RelE-like"/>
    <property type="match status" value="1"/>
</dbReference>
<evidence type="ECO:0000256" key="2">
    <source>
        <dbReference type="ARBA" id="ARBA00022649"/>
    </source>
</evidence>
<proteinExistence type="inferred from homology"/>
<name>A0ABR8K190_9NOSO</name>
<protein>
    <submittedName>
        <fullName evidence="3">Type II toxin-antitoxin system RelE/ParE family toxin</fullName>
    </submittedName>
</protein>
<dbReference type="Pfam" id="PF05016">
    <property type="entry name" value="ParE_toxin"/>
    <property type="match status" value="1"/>
</dbReference>
<evidence type="ECO:0000313" key="3">
    <source>
        <dbReference type="EMBL" id="MBD2733190.1"/>
    </source>
</evidence>
<organism evidence="3 4">
    <name type="scientific">Nostoc paludosum FACHB-159</name>
    <dbReference type="NCBI Taxonomy" id="2692908"/>
    <lineage>
        <taxon>Bacteria</taxon>
        <taxon>Bacillati</taxon>
        <taxon>Cyanobacteriota</taxon>
        <taxon>Cyanophyceae</taxon>
        <taxon>Nostocales</taxon>
        <taxon>Nostocaceae</taxon>
        <taxon>Nostoc</taxon>
    </lineage>
</organism>
<sequence length="98" mass="11457">MIRIVFHPSAEQELVDATNYYEEKNQGLGLDFLTEVENAVNLLMRYPAAGVVVQGFVRRLILPKFPYSLLYRVVDDDLIRILAIAHHKRKPLYWISRE</sequence>
<keyword evidence="4" id="KW-1185">Reference proteome</keyword>
<dbReference type="RefSeq" id="WP_190953949.1">
    <property type="nucleotide sequence ID" value="NZ_JACJTU010000003.1"/>
</dbReference>
<comment type="similarity">
    <text evidence="1">Belongs to the RelE toxin family.</text>
</comment>